<dbReference type="Gene3D" id="3.10.310.10">
    <property type="entry name" value="Diaminopimelate Epimerase, Chain A, domain 1"/>
    <property type="match status" value="2"/>
</dbReference>
<evidence type="ECO:0000313" key="11">
    <source>
        <dbReference type="Proteomes" id="UP000250429"/>
    </source>
</evidence>
<dbReference type="Proteomes" id="UP000250429">
    <property type="component" value="Unassembled WGS sequence"/>
</dbReference>
<dbReference type="HAMAP" id="MF_00197">
    <property type="entry name" value="DAP_epimerase"/>
    <property type="match status" value="1"/>
</dbReference>
<keyword evidence="6 8" id="KW-0413">Isomerase</keyword>
<feature type="binding site" evidence="8">
    <location>
        <position position="197"/>
    </location>
    <ligand>
        <name>substrate</name>
    </ligand>
</feature>
<name>A0A329UJE7_9FIRM</name>
<comment type="catalytic activity">
    <reaction evidence="7 8">
        <text>(2S,6S)-2,6-diaminopimelate = meso-2,6-diaminopimelate</text>
        <dbReference type="Rhea" id="RHEA:15393"/>
        <dbReference type="ChEBI" id="CHEBI:57609"/>
        <dbReference type="ChEBI" id="CHEBI:57791"/>
        <dbReference type="EC" id="5.1.1.7"/>
    </reaction>
</comment>
<dbReference type="PANTHER" id="PTHR31689">
    <property type="entry name" value="DIAMINOPIMELATE EPIMERASE, CHLOROPLASTIC"/>
    <property type="match status" value="1"/>
</dbReference>
<feature type="binding site" evidence="8">
    <location>
        <begin position="215"/>
        <end position="216"/>
    </location>
    <ligand>
        <name>substrate</name>
    </ligand>
</feature>
<accession>A0A329UJE7</accession>
<evidence type="ECO:0000256" key="8">
    <source>
        <dbReference type="HAMAP-Rule" id="MF_00197"/>
    </source>
</evidence>
<sequence>MKLSFTKMQGCANDYLYLDCRASGVPEKIVPLAQKLSARHFSVGADGIICICAPRTPGADGTMRIFNADGSEAQMCGNGIRCVAEWLHVHDPACAEKSVLKIDTQSGLKTLTRMGEELWQVEMGVYSAMAADLPAVNMGEGPLVRCPLEVDGKPWNVTCISVGNPHCVTLVDDVDSLKLEAIGPAFERHPNFPERINTEFVEVVDATHLKMRVWERGSGETWACGTGTCATVAALVEQGLCPVGEDVHVALRGGELTIRVLPGKQLLMTGAATTVYEGIAEV</sequence>
<proteinExistence type="inferred from homology"/>
<comment type="function">
    <text evidence="8">Catalyzes the stereoinversion of LL-2,6-diaminopimelate (L,L-DAP) to meso-diaminopimelate (meso-DAP), a precursor of L-lysine and an essential component of the bacterial peptidoglycan.</text>
</comment>
<comment type="subcellular location">
    <subcellularLocation>
        <location evidence="8">Cytoplasm</location>
    </subcellularLocation>
</comment>
<evidence type="ECO:0000256" key="7">
    <source>
        <dbReference type="ARBA" id="ARBA00051712"/>
    </source>
</evidence>
<feature type="binding site" evidence="8">
    <location>
        <position position="13"/>
    </location>
    <ligand>
        <name>substrate</name>
    </ligand>
</feature>
<dbReference type="GO" id="GO:0008837">
    <property type="term" value="F:diaminopimelate epimerase activity"/>
    <property type="evidence" value="ECO:0007669"/>
    <property type="project" value="UniProtKB-UniRule"/>
</dbReference>
<dbReference type="AlphaFoldDB" id="A0A329UJE7"/>
<dbReference type="InterPro" id="IPR018510">
    <property type="entry name" value="DAP_epimerase_AS"/>
</dbReference>
<evidence type="ECO:0000256" key="5">
    <source>
        <dbReference type="ARBA" id="ARBA00023154"/>
    </source>
</evidence>
<evidence type="ECO:0000256" key="6">
    <source>
        <dbReference type="ARBA" id="ARBA00023235"/>
    </source>
</evidence>
<feature type="binding site" evidence="8">
    <location>
        <begin position="77"/>
        <end position="78"/>
    </location>
    <ligand>
        <name>substrate</name>
    </ligand>
</feature>
<feature type="binding site" evidence="8">
    <location>
        <position position="67"/>
    </location>
    <ligand>
        <name>substrate</name>
    </ligand>
</feature>
<feature type="site" description="Could be important to modulate the pK values of the two catalytic cysteine residues" evidence="8">
    <location>
        <position position="215"/>
    </location>
</feature>
<keyword evidence="8" id="KW-0963">Cytoplasm</keyword>
<feature type="active site" evidence="9">
    <location>
        <position position="76"/>
    </location>
</feature>
<dbReference type="RefSeq" id="WP_112144295.1">
    <property type="nucleotide sequence ID" value="NZ_PRLC01000004.1"/>
</dbReference>
<evidence type="ECO:0000256" key="2">
    <source>
        <dbReference type="ARBA" id="ARBA00010219"/>
    </source>
</evidence>
<comment type="similarity">
    <text evidence="2 8">Belongs to the diaminopimelate epimerase family.</text>
</comment>
<feature type="active site" description="Proton acceptor" evidence="8">
    <location>
        <position position="224"/>
    </location>
</feature>
<keyword evidence="11" id="KW-1185">Reference proteome</keyword>
<dbReference type="PANTHER" id="PTHR31689:SF0">
    <property type="entry name" value="DIAMINOPIMELATE EPIMERASE"/>
    <property type="match status" value="1"/>
</dbReference>
<dbReference type="UniPathway" id="UPA00034">
    <property type="reaction ID" value="UER00025"/>
</dbReference>
<organism evidence="10 11">
    <name type="scientific">Faecalibacterium hattorii</name>
    <dbReference type="NCBI Taxonomy" id="2935520"/>
    <lineage>
        <taxon>Bacteria</taxon>
        <taxon>Bacillati</taxon>
        <taxon>Bacillota</taxon>
        <taxon>Clostridia</taxon>
        <taxon>Eubacteriales</taxon>
        <taxon>Oscillospiraceae</taxon>
        <taxon>Faecalibacterium</taxon>
    </lineage>
</organism>
<dbReference type="EC" id="5.1.1.7" evidence="3 8"/>
<comment type="caution">
    <text evidence="8">Lacks conserved residue(s) required for the propagation of feature annotation.</text>
</comment>
<feature type="binding site" evidence="8">
    <location>
        <begin position="225"/>
        <end position="226"/>
    </location>
    <ligand>
        <name>substrate</name>
    </ligand>
</feature>
<feature type="site" description="Could be important to modulate the pK values of the two catalytic cysteine residues" evidence="8">
    <location>
        <position position="166"/>
    </location>
</feature>
<evidence type="ECO:0000313" key="10">
    <source>
        <dbReference type="EMBL" id="RAW62661.1"/>
    </source>
</evidence>
<feature type="active site" description="Proton donor" evidence="8">
    <location>
        <position position="76"/>
    </location>
</feature>
<dbReference type="PROSITE" id="PS01326">
    <property type="entry name" value="DAP_EPIMERASE"/>
    <property type="match status" value="1"/>
</dbReference>
<evidence type="ECO:0000256" key="1">
    <source>
        <dbReference type="ARBA" id="ARBA00005196"/>
    </source>
</evidence>
<gene>
    <name evidence="8" type="primary">dapF</name>
    <name evidence="10" type="ORF">C4N23_04275</name>
</gene>
<evidence type="ECO:0000256" key="4">
    <source>
        <dbReference type="ARBA" id="ARBA00022605"/>
    </source>
</evidence>
<dbReference type="GO" id="GO:0005829">
    <property type="term" value="C:cytosol"/>
    <property type="evidence" value="ECO:0007669"/>
    <property type="project" value="TreeGrafter"/>
</dbReference>
<comment type="pathway">
    <text evidence="1 8">Amino-acid biosynthesis; L-lysine biosynthesis via DAP pathway; DL-2,6-diaminopimelate from LL-2,6-diaminopimelate: step 1/1.</text>
</comment>
<dbReference type="SUPFAM" id="SSF54506">
    <property type="entry name" value="Diaminopimelate epimerase-like"/>
    <property type="match status" value="2"/>
</dbReference>
<dbReference type="Pfam" id="PF01678">
    <property type="entry name" value="DAP_epimerase"/>
    <property type="match status" value="2"/>
</dbReference>
<keyword evidence="5 8" id="KW-0457">Lysine biosynthesis</keyword>
<dbReference type="GO" id="GO:0009089">
    <property type="term" value="P:lysine biosynthetic process via diaminopimelate"/>
    <property type="evidence" value="ECO:0007669"/>
    <property type="project" value="UniProtKB-UniRule"/>
</dbReference>
<comment type="subunit">
    <text evidence="8">Homodimer.</text>
</comment>
<evidence type="ECO:0000256" key="9">
    <source>
        <dbReference type="PROSITE-ProRule" id="PRU10125"/>
    </source>
</evidence>
<dbReference type="NCBIfam" id="TIGR00652">
    <property type="entry name" value="DapF"/>
    <property type="match status" value="1"/>
</dbReference>
<keyword evidence="4 8" id="KW-0028">Amino-acid biosynthesis</keyword>
<protein>
    <recommendedName>
        <fullName evidence="3 8">Diaminopimelate epimerase</fullName>
        <shortName evidence="8">DAP epimerase</shortName>
        <ecNumber evidence="3 8">5.1.1.7</ecNumber>
    </recommendedName>
    <alternativeName>
        <fullName evidence="8">PLP-independent amino acid racemase</fullName>
    </alternativeName>
</protein>
<reference evidence="10 11" key="1">
    <citation type="submission" date="2018-02" db="EMBL/GenBank/DDBJ databases">
        <title>Complete genome sequencing of Faecalibacterium prausnitzii strains isolated from the human gut.</title>
        <authorList>
            <person name="Fitzgerald B.C."/>
            <person name="Shkoporov A.N."/>
            <person name="Ross P.R."/>
            <person name="Hill C."/>
        </authorList>
    </citation>
    <scope>NUCLEOTIDE SEQUENCE [LARGE SCALE GENOMIC DNA]</scope>
    <source>
        <strain evidence="10 11">APC922/41-1</strain>
    </source>
</reference>
<feature type="binding site" evidence="8">
    <location>
        <position position="164"/>
    </location>
    <ligand>
        <name>substrate</name>
    </ligand>
</feature>
<dbReference type="EMBL" id="PRLC01000004">
    <property type="protein sequence ID" value="RAW62661.1"/>
    <property type="molecule type" value="Genomic_DNA"/>
</dbReference>
<evidence type="ECO:0000256" key="3">
    <source>
        <dbReference type="ARBA" id="ARBA00013080"/>
    </source>
</evidence>
<dbReference type="InterPro" id="IPR001653">
    <property type="entry name" value="DAP_epimerase_DapF"/>
</dbReference>
<comment type="caution">
    <text evidence="10">The sequence shown here is derived from an EMBL/GenBank/DDBJ whole genome shotgun (WGS) entry which is preliminary data.</text>
</comment>